<reference evidence="2" key="1">
    <citation type="submission" date="2017-09" db="EMBL/GenBank/DDBJ databases">
        <authorList>
            <person name="Varghese N."/>
            <person name="Submissions S."/>
        </authorList>
    </citation>
    <scope>NUCLEOTIDE SEQUENCE [LARGE SCALE GENOMIC DNA]</scope>
    <source>
        <strain evidence="2">DSM 29961</strain>
    </source>
</reference>
<evidence type="ECO:0000313" key="1">
    <source>
        <dbReference type="EMBL" id="SOD83280.1"/>
    </source>
</evidence>
<evidence type="ECO:0000313" key="2">
    <source>
        <dbReference type="Proteomes" id="UP000219452"/>
    </source>
</evidence>
<dbReference type="AlphaFoldDB" id="A0A286FJ84"/>
<gene>
    <name evidence="1" type="ORF">SAMN06269250_2423</name>
</gene>
<sequence length="86" mass="9735">MIIICFKYFDSLGDLQECSYGGPNLESGLDMLTELMNHGWKLIDVRIIGTNKNLISLPLNAFDGNYFSGPLDKLRQEWEDILLPVA</sequence>
<organism evidence="1 2">
    <name type="scientific">Spirosoma fluviale</name>
    <dbReference type="NCBI Taxonomy" id="1597977"/>
    <lineage>
        <taxon>Bacteria</taxon>
        <taxon>Pseudomonadati</taxon>
        <taxon>Bacteroidota</taxon>
        <taxon>Cytophagia</taxon>
        <taxon>Cytophagales</taxon>
        <taxon>Cytophagaceae</taxon>
        <taxon>Spirosoma</taxon>
    </lineage>
</organism>
<dbReference type="OrthoDB" id="963735at2"/>
<dbReference type="Proteomes" id="UP000219452">
    <property type="component" value="Unassembled WGS sequence"/>
</dbReference>
<name>A0A286FJ84_9BACT</name>
<proteinExistence type="predicted"/>
<dbReference type="RefSeq" id="WP_097125941.1">
    <property type="nucleotide sequence ID" value="NZ_OCNH01000001.1"/>
</dbReference>
<dbReference type="EMBL" id="OCNH01000001">
    <property type="protein sequence ID" value="SOD83280.1"/>
    <property type="molecule type" value="Genomic_DNA"/>
</dbReference>
<protein>
    <submittedName>
        <fullName evidence="1">Uncharacterized protein</fullName>
    </submittedName>
</protein>
<keyword evidence="2" id="KW-1185">Reference proteome</keyword>
<accession>A0A286FJ84</accession>